<evidence type="ECO:0000313" key="2">
    <source>
        <dbReference type="Proteomes" id="UP000233556"/>
    </source>
</evidence>
<keyword evidence="2" id="KW-1185">Reference proteome</keyword>
<organism evidence="1 2">
    <name type="scientific">Limosa lapponica baueri</name>
    <dbReference type="NCBI Taxonomy" id="1758121"/>
    <lineage>
        <taxon>Eukaryota</taxon>
        <taxon>Metazoa</taxon>
        <taxon>Chordata</taxon>
        <taxon>Craniata</taxon>
        <taxon>Vertebrata</taxon>
        <taxon>Euteleostomi</taxon>
        <taxon>Archelosauria</taxon>
        <taxon>Archosauria</taxon>
        <taxon>Dinosauria</taxon>
        <taxon>Saurischia</taxon>
        <taxon>Theropoda</taxon>
        <taxon>Coelurosauria</taxon>
        <taxon>Aves</taxon>
        <taxon>Neognathae</taxon>
        <taxon>Neoaves</taxon>
        <taxon>Charadriiformes</taxon>
        <taxon>Scolopacidae</taxon>
        <taxon>Limosa</taxon>
    </lineage>
</organism>
<dbReference type="AlphaFoldDB" id="A0A2I0TUA7"/>
<name>A0A2I0TUA7_LIMLA</name>
<reference evidence="2" key="1">
    <citation type="submission" date="2017-11" db="EMBL/GenBank/DDBJ databases">
        <authorList>
            <person name="Lima N.C."/>
            <person name="Parody-Merino A.M."/>
            <person name="Battley P.F."/>
            <person name="Fidler A.E."/>
            <person name="Prosdocimi F."/>
        </authorList>
    </citation>
    <scope>NUCLEOTIDE SEQUENCE [LARGE SCALE GENOMIC DNA]</scope>
</reference>
<accession>A0A2I0TUA7</accession>
<reference evidence="2" key="2">
    <citation type="submission" date="2017-12" db="EMBL/GenBank/DDBJ databases">
        <title>Genome sequence of the Bar-tailed Godwit (Limosa lapponica baueri).</title>
        <authorList>
            <person name="Lima N.C.B."/>
            <person name="Parody-Merino A.M."/>
            <person name="Battley P.F."/>
            <person name="Fidler A.E."/>
            <person name="Prosdocimi F."/>
        </authorList>
    </citation>
    <scope>NUCLEOTIDE SEQUENCE [LARGE SCALE GENOMIC DNA]</scope>
</reference>
<protein>
    <submittedName>
        <fullName evidence="1">Uncharacterized protein</fullName>
    </submittedName>
</protein>
<dbReference type="Proteomes" id="UP000233556">
    <property type="component" value="Unassembled WGS sequence"/>
</dbReference>
<gene>
    <name evidence="1" type="ORF">llap_12321</name>
</gene>
<dbReference type="EMBL" id="KZ507174">
    <property type="protein sequence ID" value="PKU37376.1"/>
    <property type="molecule type" value="Genomic_DNA"/>
</dbReference>
<proteinExistence type="predicted"/>
<evidence type="ECO:0000313" key="1">
    <source>
        <dbReference type="EMBL" id="PKU37376.1"/>
    </source>
</evidence>
<sequence>MKTETQVVFSMTLYGNQQNHGATVLDLQVQMTNTEHQTSTLQFTLNMLPSTPFAVLILIYKTVMGLQASCQGTARIHLANAGILLLAPIKNQDEKEEPGGHF</sequence>